<dbReference type="EMBL" id="JBJQND010000003">
    <property type="protein sequence ID" value="KAL3882989.1"/>
    <property type="molecule type" value="Genomic_DNA"/>
</dbReference>
<reference evidence="1 2" key="1">
    <citation type="submission" date="2024-11" db="EMBL/GenBank/DDBJ databases">
        <title>Chromosome-level genome assembly of the freshwater bivalve Anodonta woodiana.</title>
        <authorList>
            <person name="Chen X."/>
        </authorList>
    </citation>
    <scope>NUCLEOTIDE SEQUENCE [LARGE SCALE GENOMIC DNA]</scope>
    <source>
        <strain evidence="1">MN2024</strain>
        <tissue evidence="1">Gills</tissue>
    </source>
</reference>
<dbReference type="AlphaFoldDB" id="A0ABD3X9Q4"/>
<dbReference type="Proteomes" id="UP001634394">
    <property type="component" value="Unassembled WGS sequence"/>
</dbReference>
<sequence>MTECSCCCTVSEKYKGFQRIAIHFKIKGGPIEEKISKKDKKSVILVSKTQITPTYHIIAKKAKVISNPRKVYQRKLMSRKSLTEQMVSPTVNNTHIENAI</sequence>
<gene>
    <name evidence="1" type="ORF">ACJMK2_029290</name>
</gene>
<accession>A0ABD3X9Q4</accession>
<organism evidence="1 2">
    <name type="scientific">Sinanodonta woodiana</name>
    <name type="common">Chinese pond mussel</name>
    <name type="synonym">Anodonta woodiana</name>
    <dbReference type="NCBI Taxonomy" id="1069815"/>
    <lineage>
        <taxon>Eukaryota</taxon>
        <taxon>Metazoa</taxon>
        <taxon>Spiralia</taxon>
        <taxon>Lophotrochozoa</taxon>
        <taxon>Mollusca</taxon>
        <taxon>Bivalvia</taxon>
        <taxon>Autobranchia</taxon>
        <taxon>Heteroconchia</taxon>
        <taxon>Palaeoheterodonta</taxon>
        <taxon>Unionida</taxon>
        <taxon>Unionoidea</taxon>
        <taxon>Unionidae</taxon>
        <taxon>Unioninae</taxon>
        <taxon>Sinanodonta</taxon>
    </lineage>
</organism>
<name>A0ABD3X9Q4_SINWO</name>
<evidence type="ECO:0000313" key="2">
    <source>
        <dbReference type="Proteomes" id="UP001634394"/>
    </source>
</evidence>
<protein>
    <submittedName>
        <fullName evidence="1">Uncharacterized protein</fullName>
    </submittedName>
</protein>
<keyword evidence="2" id="KW-1185">Reference proteome</keyword>
<comment type="caution">
    <text evidence="1">The sequence shown here is derived from an EMBL/GenBank/DDBJ whole genome shotgun (WGS) entry which is preliminary data.</text>
</comment>
<evidence type="ECO:0000313" key="1">
    <source>
        <dbReference type="EMBL" id="KAL3882989.1"/>
    </source>
</evidence>
<proteinExistence type="predicted"/>